<accession>A0A813L1D7</accession>
<evidence type="ECO:0000259" key="3">
    <source>
        <dbReference type="Pfam" id="PF14215"/>
    </source>
</evidence>
<keyword evidence="1" id="KW-0805">Transcription regulation</keyword>
<feature type="domain" description="Transcription factor MYC/MYB N-terminal" evidence="3">
    <location>
        <begin position="46"/>
        <end position="125"/>
    </location>
</feature>
<dbReference type="Gene3D" id="3.30.450.40">
    <property type="match status" value="1"/>
</dbReference>
<reference evidence="4" key="1">
    <citation type="submission" date="2021-02" db="EMBL/GenBank/DDBJ databases">
        <authorList>
            <person name="Dougan E. K."/>
            <person name="Rhodes N."/>
            <person name="Thang M."/>
            <person name="Chan C."/>
        </authorList>
    </citation>
    <scope>NUCLEOTIDE SEQUENCE</scope>
</reference>
<dbReference type="InterPro" id="IPR029016">
    <property type="entry name" value="GAF-like_dom_sf"/>
</dbReference>
<dbReference type="AlphaFoldDB" id="A0A813L1D7"/>
<comment type="caution">
    <text evidence="4">The sequence shown here is derived from an EMBL/GenBank/DDBJ whole genome shotgun (WGS) entry which is preliminary data.</text>
</comment>
<organism evidence="4 5">
    <name type="scientific">Polarella glacialis</name>
    <name type="common">Dinoflagellate</name>
    <dbReference type="NCBI Taxonomy" id="89957"/>
    <lineage>
        <taxon>Eukaryota</taxon>
        <taxon>Sar</taxon>
        <taxon>Alveolata</taxon>
        <taxon>Dinophyceae</taxon>
        <taxon>Suessiales</taxon>
        <taxon>Suessiaceae</taxon>
        <taxon>Polarella</taxon>
    </lineage>
</organism>
<proteinExistence type="predicted"/>
<name>A0A813L1D7_POLGL</name>
<dbReference type="InterPro" id="IPR025610">
    <property type="entry name" value="MYC/MYB_N"/>
</dbReference>
<protein>
    <recommendedName>
        <fullName evidence="3">Transcription factor MYC/MYB N-terminal domain-containing protein</fullName>
    </recommendedName>
</protein>
<dbReference type="Pfam" id="PF14215">
    <property type="entry name" value="bHLH-MYC_N"/>
    <property type="match status" value="1"/>
</dbReference>
<keyword evidence="2" id="KW-0804">Transcription</keyword>
<dbReference type="EMBL" id="CAJNNW010033246">
    <property type="protein sequence ID" value="CAE8717865.1"/>
    <property type="molecule type" value="Genomic_DNA"/>
</dbReference>
<evidence type="ECO:0000313" key="4">
    <source>
        <dbReference type="EMBL" id="CAE8717865.1"/>
    </source>
</evidence>
<evidence type="ECO:0000313" key="5">
    <source>
        <dbReference type="Proteomes" id="UP000626109"/>
    </source>
</evidence>
<gene>
    <name evidence="4" type="ORF">PGLA2088_LOCUS39738</name>
</gene>
<dbReference type="Proteomes" id="UP000626109">
    <property type="component" value="Unassembled WGS sequence"/>
</dbReference>
<sequence length="173" mass="18842">MAQADVEKACKESGACYAVYWGFDEVAKVLRPMAHFNPAERIAAVKAKTGKDDLFTTESYKFTMKPGEGSVGRTYASGEPCFFQDVDALPQDSFLRKDLAKQFGILSIAMKPFGKGVLEVGSAEKWDVCVWVSSQCIRDLTVEAVEGEAVEGEAVEEIYGEAARASDCLCIIC</sequence>
<evidence type="ECO:0000256" key="2">
    <source>
        <dbReference type="ARBA" id="ARBA00023163"/>
    </source>
</evidence>
<dbReference type="SUPFAM" id="SSF55781">
    <property type="entry name" value="GAF domain-like"/>
    <property type="match status" value="1"/>
</dbReference>
<evidence type="ECO:0000256" key="1">
    <source>
        <dbReference type="ARBA" id="ARBA00023015"/>
    </source>
</evidence>